<evidence type="ECO:0000313" key="7">
    <source>
        <dbReference type="Proteomes" id="UP000030826"/>
    </source>
</evidence>
<accession>A0A0B1Q9M4</accession>
<dbReference type="EMBL" id="JRFJ01000001">
    <property type="protein sequence ID" value="KHJ55530.1"/>
    <property type="molecule type" value="Genomic_DNA"/>
</dbReference>
<keyword evidence="2 5" id="KW-0028">Amino-acid biosynthesis</keyword>
<dbReference type="OrthoDB" id="8535539at2"/>
<evidence type="ECO:0000256" key="3">
    <source>
        <dbReference type="ARBA" id="ARBA00023102"/>
    </source>
</evidence>
<protein>
    <recommendedName>
        <fullName evidence="8">Nickel transporter</fullName>
    </recommendedName>
</protein>
<dbReference type="Pfam" id="PF00977">
    <property type="entry name" value="His_biosynth"/>
    <property type="match status" value="2"/>
</dbReference>
<evidence type="ECO:0000256" key="4">
    <source>
        <dbReference type="ARBA" id="ARBA00029440"/>
    </source>
</evidence>
<evidence type="ECO:0000313" key="6">
    <source>
        <dbReference type="EMBL" id="KHJ55530.1"/>
    </source>
</evidence>
<comment type="caution">
    <text evidence="6">The sequence shown here is derived from an EMBL/GenBank/DDBJ whole genome shotgun (WGS) entry which is preliminary data.</text>
</comment>
<dbReference type="InterPro" id="IPR006062">
    <property type="entry name" value="His_biosynth"/>
</dbReference>
<sequence>MRIVPVLDLMGGVVVHGRGGRREAYAPIRTPLGRADDAPDLAAGLVRAAGADTLYIADLDAIMGGALQRDLLARIGMRVPGVDIWVDGGFGTPGQADRLPDGMRPVFGTESLDTASVELPSEAVLSLDFSAEGFLGEAFWLTACRSWPTRVICMTMAAVGSGAGPQIDTIRAVLDRAEGRDVYAAGGVRHAGDLDALARQGCAGALVATALHDGRIGALY</sequence>
<dbReference type="SUPFAM" id="SSF51366">
    <property type="entry name" value="Ribulose-phoshate binding barrel"/>
    <property type="match status" value="1"/>
</dbReference>
<gene>
    <name evidence="6" type="ORF">LA66_02415</name>
</gene>
<dbReference type="Gene3D" id="3.20.20.70">
    <property type="entry name" value="Aldolase class I"/>
    <property type="match status" value="1"/>
</dbReference>
<proteinExistence type="inferred from homology"/>
<dbReference type="InterPro" id="IPR013785">
    <property type="entry name" value="Aldolase_TIM"/>
</dbReference>
<dbReference type="AlphaFoldDB" id="A0A0B1Q9M4"/>
<evidence type="ECO:0008006" key="8">
    <source>
        <dbReference type="Google" id="ProtNLM"/>
    </source>
</evidence>
<name>A0A0B1Q9M4_9HYPH</name>
<comment type="similarity">
    <text evidence="1 5">Belongs to the HisA/HisF family.</text>
</comment>
<evidence type="ECO:0000256" key="1">
    <source>
        <dbReference type="ARBA" id="ARBA00009667"/>
    </source>
</evidence>
<keyword evidence="3 5" id="KW-0368">Histidine biosynthesis</keyword>
<dbReference type="GO" id="GO:0000105">
    <property type="term" value="P:L-histidine biosynthetic process"/>
    <property type="evidence" value="ECO:0007669"/>
    <property type="project" value="UniProtKB-KW"/>
</dbReference>
<evidence type="ECO:0000256" key="5">
    <source>
        <dbReference type="RuleBase" id="RU003657"/>
    </source>
</evidence>
<comment type="pathway">
    <text evidence="4">Amino-acid biosynthesis.</text>
</comment>
<dbReference type="Proteomes" id="UP000030826">
    <property type="component" value="Unassembled WGS sequence"/>
</dbReference>
<dbReference type="RefSeq" id="WP_039188450.1">
    <property type="nucleotide sequence ID" value="NZ_JRFJ01000001.1"/>
</dbReference>
<dbReference type="InterPro" id="IPR011060">
    <property type="entry name" value="RibuloseP-bd_barrel"/>
</dbReference>
<dbReference type="STRING" id="370622.LA66_02415"/>
<evidence type="ECO:0000256" key="2">
    <source>
        <dbReference type="ARBA" id="ARBA00022605"/>
    </source>
</evidence>
<organism evidence="6 7">
    <name type="scientific">Aureimonas altamirensis</name>
    <dbReference type="NCBI Taxonomy" id="370622"/>
    <lineage>
        <taxon>Bacteria</taxon>
        <taxon>Pseudomonadati</taxon>
        <taxon>Pseudomonadota</taxon>
        <taxon>Alphaproteobacteria</taxon>
        <taxon>Hyphomicrobiales</taxon>
        <taxon>Aurantimonadaceae</taxon>
        <taxon>Aureimonas</taxon>
    </lineage>
</organism>
<reference evidence="6 7" key="1">
    <citation type="submission" date="2014-09" db="EMBL/GenBank/DDBJ databases">
        <title>Isolation and characterization of Aurantimonas altamirensis ON-56566 from clinical sample following a dog bite.</title>
        <authorList>
            <person name="Eshaghi A."/>
            <person name="Li A."/>
            <person name="Shahinas D."/>
            <person name="Bahn P."/>
            <person name="Kus J.V."/>
            <person name="Patel S.N."/>
        </authorList>
    </citation>
    <scope>NUCLEOTIDE SEQUENCE [LARGE SCALE GENOMIC DNA]</scope>
    <source>
        <strain evidence="6 7">ON-56566</strain>
    </source>
</reference>